<dbReference type="GO" id="GO:0005737">
    <property type="term" value="C:cytoplasm"/>
    <property type="evidence" value="ECO:0007669"/>
    <property type="project" value="TreeGrafter"/>
</dbReference>
<dbReference type="PROSITE" id="PS51450">
    <property type="entry name" value="LRR"/>
    <property type="match status" value="1"/>
</dbReference>
<dbReference type="InterPro" id="IPR032675">
    <property type="entry name" value="LRR_dom_sf"/>
</dbReference>
<evidence type="ECO:0000313" key="6">
    <source>
        <dbReference type="EMBL" id="KAJ4789687.1"/>
    </source>
</evidence>
<comment type="function">
    <text evidence="4">Leucine-rich repeat protein that likely mediates protein interactions, possibly in the context of signal transduction.</text>
</comment>
<dbReference type="Proteomes" id="UP001140206">
    <property type="component" value="Chromosome 1"/>
</dbReference>
<feature type="domain" description="Disease resistance protein At4g27190-like leucine-rich repeats" evidence="5">
    <location>
        <begin position="891"/>
        <end position="991"/>
    </location>
</feature>
<evidence type="ECO:0000259" key="5">
    <source>
        <dbReference type="Pfam" id="PF23247"/>
    </source>
</evidence>
<reference evidence="6" key="1">
    <citation type="submission" date="2022-08" db="EMBL/GenBank/DDBJ databases">
        <authorList>
            <person name="Marques A."/>
        </authorList>
    </citation>
    <scope>NUCLEOTIDE SEQUENCE</scope>
    <source>
        <strain evidence="6">RhyPub2mFocal</strain>
        <tissue evidence="6">Leaves</tissue>
    </source>
</reference>
<dbReference type="InterPro" id="IPR057135">
    <property type="entry name" value="At4g27190-like_LRR"/>
</dbReference>
<dbReference type="Gene3D" id="3.80.10.10">
    <property type="entry name" value="Ribonuclease Inhibitor"/>
    <property type="match status" value="3"/>
</dbReference>
<evidence type="ECO:0000313" key="8">
    <source>
        <dbReference type="Proteomes" id="UP001140206"/>
    </source>
</evidence>
<evidence type="ECO:0000256" key="3">
    <source>
        <dbReference type="ARBA" id="ARBA00023786"/>
    </source>
</evidence>
<organism evidence="6 8">
    <name type="scientific">Rhynchospora pubera</name>
    <dbReference type="NCBI Taxonomy" id="906938"/>
    <lineage>
        <taxon>Eukaryota</taxon>
        <taxon>Viridiplantae</taxon>
        <taxon>Streptophyta</taxon>
        <taxon>Embryophyta</taxon>
        <taxon>Tracheophyta</taxon>
        <taxon>Spermatophyta</taxon>
        <taxon>Magnoliopsida</taxon>
        <taxon>Liliopsida</taxon>
        <taxon>Poales</taxon>
        <taxon>Cyperaceae</taxon>
        <taxon>Cyperoideae</taxon>
        <taxon>Rhynchosporeae</taxon>
        <taxon>Rhynchospora</taxon>
    </lineage>
</organism>
<dbReference type="InterPro" id="IPR050216">
    <property type="entry name" value="LRR_domain-containing"/>
</dbReference>
<dbReference type="SUPFAM" id="SSF52058">
    <property type="entry name" value="L domain-like"/>
    <property type="match status" value="1"/>
</dbReference>
<accession>A0AAV8FFF7</accession>
<evidence type="ECO:0000256" key="4">
    <source>
        <dbReference type="ARBA" id="ARBA00037519"/>
    </source>
</evidence>
<dbReference type="SMART" id="SM00369">
    <property type="entry name" value="LRR_TYP"/>
    <property type="match status" value="6"/>
</dbReference>
<keyword evidence="8" id="KW-1185">Reference proteome</keyword>
<dbReference type="EMBL" id="JAMFTS010000002">
    <property type="protein sequence ID" value="KAJ4789687.1"/>
    <property type="molecule type" value="Genomic_DNA"/>
</dbReference>
<sequence>MVEGLSSKIAESHARIIWNVGLGDGSGLLDFMLRMSEKAVRKLTKFDYIIRISVPSISEGSSSSNEKKVKAVMAIANELKIMDEDSKLRKLKNELDEETYFTYKINKAKESELVEQMKIIINKKLAFKTCLVIVENILQPIHDPANDWLLDSGLPVPWKYGIFNSYWLISTASVDCHDRSKNETTLFLQNHYICNLSELLELYWHPAAIMELELLHVAKSILCDPPQKLTIVVDVVWSCLLYSQLYSTRDHEKNTKEESCSHYYVRQKELVNLWISEGIFSRIPKVAHITRFEKGGINEKIMVKEEEVNGQHELGTKHFNWEFDEEKLLRALLSHSLLSEQNSSNVYILSSSYASCIVPFDLRELRTEKIPWLVNRWKLIEHTSYEEWVDKGWLSFFDGNGRWINIHPTPNLSTTLVLRGCNELSKFSLEAMFSLLKNLRVLDLSYTSIEQIPFSLSKMINLRFISLRGCNQLKTFTTDFSLNSTSSPFGPLEHIEFLDLGETSLNTVPNDVVKSKTKLHYLDLSCAHITSLSPLFFQDTSSSLRELFFLGCTLLQSLPSSLTNLFNLETFSLSESQLISLPLETFELMPKLQELNLINNRRLCSLPKLAGHASLKSFNLSGSPISNLSLRACQSLETVCLNDLNQLEELDLSATAIKEFPVSVTELHRLRRLDLSVLPQLRRLPWHKLQHIPEVFNLDRFQRVGARIFLTDSKLFSCFTIEDCKHLVEEKGCLQSFHILVSSYNNTRSKKDRERIDFTEHEFQNIKKASCYKDIPLMAKTFKQQFQPSPLLNRHVEIFSPNRYPTGLKGILEVTESLSLWDDASISSLTDLNDKFPQLKECKLRECHHMDSIFKANKKVQGDKLQIIWAFGIQKMTRILDQLGSRRYFFSDEFGALKHVHLERCPRLESIFPGYVVLSSLETLSVLNCGNIRSIFYEYEVTDDDQFKNLHTMQLYELPKLLSIHEKQSLPLKMKKWKELYFRGCWNLQRLPLLVAPRNQKKVQISGEMRQCNKLKASMSEDQISCYYFQSPPDLLASFKVHVKNKIFLRY</sequence>
<evidence type="ECO:0000256" key="2">
    <source>
        <dbReference type="ARBA" id="ARBA00022737"/>
    </source>
</evidence>
<protein>
    <submittedName>
        <fullName evidence="6">NB-ARC domain-containing disease resistance protein</fullName>
    </submittedName>
</protein>
<name>A0AAV8FFF7_9POAL</name>
<evidence type="ECO:0000256" key="1">
    <source>
        <dbReference type="ARBA" id="ARBA00022614"/>
    </source>
</evidence>
<dbReference type="InterPro" id="IPR001611">
    <property type="entry name" value="Leu-rich_rpt"/>
</dbReference>
<keyword evidence="1" id="KW-0433">Leucine-rich repeat</keyword>
<dbReference type="InterPro" id="IPR025875">
    <property type="entry name" value="Leu-rich_rpt_4"/>
</dbReference>
<dbReference type="PANTHER" id="PTHR48051">
    <property type="match status" value="1"/>
</dbReference>
<comment type="similarity">
    <text evidence="3">Belongs to the SHOC2 family.</text>
</comment>
<proteinExistence type="inferred from homology"/>
<keyword evidence="2" id="KW-0677">Repeat</keyword>
<gene>
    <name evidence="7" type="ORF">LUZ62_021786</name>
    <name evidence="6" type="ORF">LUZ62_040933</name>
</gene>
<dbReference type="AlphaFoldDB" id="A0AAV8FFF7"/>
<dbReference type="Proteomes" id="UP001140206">
    <property type="component" value="Chromosome 2"/>
</dbReference>
<dbReference type="Pfam" id="PF23247">
    <property type="entry name" value="LRR_RPS2"/>
    <property type="match status" value="1"/>
</dbReference>
<dbReference type="EMBL" id="JAMFTS010000001">
    <property type="protein sequence ID" value="KAJ4809220.1"/>
    <property type="molecule type" value="Genomic_DNA"/>
</dbReference>
<evidence type="ECO:0000313" key="7">
    <source>
        <dbReference type="EMBL" id="KAJ4809220.1"/>
    </source>
</evidence>
<comment type="caution">
    <text evidence="6">The sequence shown here is derived from an EMBL/GenBank/DDBJ whole genome shotgun (WGS) entry which is preliminary data.</text>
</comment>
<dbReference type="PANTHER" id="PTHR48051:SF46">
    <property type="entry name" value="LEUCINE RICH REPEAT-CONTAINING DOMAIN PROTEIN"/>
    <property type="match status" value="1"/>
</dbReference>
<dbReference type="Pfam" id="PF12799">
    <property type="entry name" value="LRR_4"/>
    <property type="match status" value="1"/>
</dbReference>
<dbReference type="InterPro" id="IPR003591">
    <property type="entry name" value="Leu-rich_rpt_typical-subtyp"/>
</dbReference>